<accession>A0A7J6EKB6</accession>
<evidence type="ECO:0000313" key="13">
    <source>
        <dbReference type="EMBL" id="KAF4378837.1"/>
    </source>
</evidence>
<dbReference type="EMBL" id="JAATIQ010000376">
    <property type="protein sequence ID" value="KAF4358727.1"/>
    <property type="molecule type" value="Genomic_DNA"/>
</dbReference>
<dbReference type="InterPro" id="IPR027417">
    <property type="entry name" value="P-loop_NTPase"/>
</dbReference>
<proteinExistence type="inferred from homology"/>
<dbReference type="OrthoDB" id="775260at2759"/>
<protein>
    <recommendedName>
        <fullName evidence="10">adenylate dimethylallyltransferase (ADP/ATP-dependent)</fullName>
        <ecNumber evidence="10">2.5.1.112</ecNumber>
    </recommendedName>
</protein>
<evidence type="ECO:0000256" key="2">
    <source>
        <dbReference type="ARBA" id="ARBA00022679"/>
    </source>
</evidence>
<keyword evidence="2" id="KW-0808">Transferase</keyword>
<dbReference type="GO" id="GO:0009691">
    <property type="term" value="P:cytokinin biosynthetic process"/>
    <property type="evidence" value="ECO:0007669"/>
    <property type="project" value="UniProtKB-KW"/>
</dbReference>
<dbReference type="GO" id="GO:0005524">
    <property type="term" value="F:ATP binding"/>
    <property type="evidence" value="ECO:0007669"/>
    <property type="project" value="UniProtKB-KW"/>
</dbReference>
<comment type="similarity">
    <text evidence="1">Belongs to the IPP transferase family.</text>
</comment>
<keyword evidence="15" id="KW-1185">Reference proteome</keyword>
<accession>A0A803Q771</accession>
<reference evidence="14 15" key="1">
    <citation type="journal article" date="2020" name="bioRxiv">
        <title>Sequence and annotation of 42 cannabis genomes reveals extensive copy number variation in cannabinoid synthesis and pathogen resistance genes.</title>
        <authorList>
            <person name="Mckernan K.J."/>
            <person name="Helbert Y."/>
            <person name="Kane L.T."/>
            <person name="Ebling H."/>
            <person name="Zhang L."/>
            <person name="Liu B."/>
            <person name="Eaton Z."/>
            <person name="Mclaughlin S."/>
            <person name="Kingan S."/>
            <person name="Baybayan P."/>
            <person name="Concepcion G."/>
            <person name="Jordan M."/>
            <person name="Riva A."/>
            <person name="Barbazuk W."/>
            <person name="Harkins T."/>
        </authorList>
    </citation>
    <scope>NUCLEOTIDE SEQUENCE [LARGE SCALE GENOMIC DNA]</scope>
    <source>
        <strain evidence="14 15">cv. Jamaican Lion 4</strain>
        <strain evidence="11">Father</strain>
        <strain evidence="12">Mother</strain>
        <tissue evidence="12">Leaf</tissue>
    </source>
</reference>
<gene>
    <name evidence="12" type="ORF">F8388_013696</name>
    <name evidence="13" type="ORF">G4B88_008307</name>
    <name evidence="11" type="ORF">G4B88_015078</name>
</gene>
<comment type="catalytic activity">
    <reaction evidence="7">
        <text>dimethylallyl diphosphate + ATP = N(6)-(dimethylallyl)adenosine 5'-triphosphate + diphosphate</text>
        <dbReference type="Rhea" id="RHEA:36331"/>
        <dbReference type="ChEBI" id="CHEBI:30616"/>
        <dbReference type="ChEBI" id="CHEBI:33019"/>
        <dbReference type="ChEBI" id="CHEBI:57623"/>
        <dbReference type="ChEBI" id="CHEBI:73532"/>
        <dbReference type="EC" id="2.5.1.112"/>
    </reaction>
</comment>
<evidence type="ECO:0000256" key="3">
    <source>
        <dbReference type="ARBA" id="ARBA00022712"/>
    </source>
</evidence>
<name>A0A7J6EKB6_CANSA</name>
<evidence type="ECO:0000313" key="11">
    <source>
        <dbReference type="EMBL" id="KAF4358727.1"/>
    </source>
</evidence>
<comment type="function">
    <text evidence="9">Involved in cytokinin biosynthesis. Catalyzes the transfer of an isopentenyl group from dimethylallyl diphosphate (DMAPP) to ATP and ADP.</text>
</comment>
<dbReference type="FunFam" id="1.10.287.890:FF:000002">
    <property type="entry name" value="Adenylate isopentenyltransferase 5, chloroplastic"/>
    <property type="match status" value="1"/>
</dbReference>
<dbReference type="Proteomes" id="UP000525078">
    <property type="component" value="Unassembled WGS sequence"/>
</dbReference>
<dbReference type="OMA" id="NMHRVDA"/>
<dbReference type="GO" id="GO:0052381">
    <property type="term" value="F:tRNA dimethylallyltransferase activity"/>
    <property type="evidence" value="ECO:0007669"/>
    <property type="project" value="TreeGrafter"/>
</dbReference>
<keyword evidence="3" id="KW-0203">Cytokinin biosynthesis</keyword>
<evidence type="ECO:0000256" key="9">
    <source>
        <dbReference type="ARBA" id="ARBA00055191"/>
    </source>
</evidence>
<evidence type="ECO:0000313" key="14">
    <source>
        <dbReference type="Proteomes" id="UP000525078"/>
    </source>
</evidence>
<evidence type="ECO:0000256" key="1">
    <source>
        <dbReference type="ARBA" id="ARBA00005842"/>
    </source>
</evidence>
<evidence type="ECO:0000313" key="12">
    <source>
        <dbReference type="EMBL" id="KAF4358892.1"/>
    </source>
</evidence>
<evidence type="ECO:0000256" key="8">
    <source>
        <dbReference type="ARBA" id="ARBA00052386"/>
    </source>
</evidence>
<organism evidence="12 14">
    <name type="scientific">Cannabis sativa</name>
    <name type="common">Hemp</name>
    <name type="synonym">Marijuana</name>
    <dbReference type="NCBI Taxonomy" id="3483"/>
    <lineage>
        <taxon>Eukaryota</taxon>
        <taxon>Viridiplantae</taxon>
        <taxon>Streptophyta</taxon>
        <taxon>Embryophyta</taxon>
        <taxon>Tracheophyta</taxon>
        <taxon>Spermatophyta</taxon>
        <taxon>Magnoliopsida</taxon>
        <taxon>eudicotyledons</taxon>
        <taxon>Gunneridae</taxon>
        <taxon>Pentapetalae</taxon>
        <taxon>rosids</taxon>
        <taxon>fabids</taxon>
        <taxon>Rosales</taxon>
        <taxon>Cannabaceae</taxon>
        <taxon>Cannabis</taxon>
    </lineage>
</organism>
<dbReference type="GO" id="GO:0052622">
    <property type="term" value="F:ATP/ADP dimethylallyltransferase activity"/>
    <property type="evidence" value="ECO:0007669"/>
    <property type="project" value="UniProtKB-EC"/>
</dbReference>
<comment type="caution">
    <text evidence="12">The sequence shown here is derived from an EMBL/GenBank/DDBJ whole genome shotgun (WGS) entry which is preliminary data.</text>
</comment>
<evidence type="ECO:0000256" key="6">
    <source>
        <dbReference type="ARBA" id="ARBA00022946"/>
    </source>
</evidence>
<evidence type="ECO:0000256" key="4">
    <source>
        <dbReference type="ARBA" id="ARBA00022741"/>
    </source>
</evidence>
<keyword evidence="6" id="KW-0809">Transit peptide</keyword>
<dbReference type="EMBL" id="JAATIP010000220">
    <property type="protein sequence ID" value="KAF4358892.1"/>
    <property type="molecule type" value="Genomic_DNA"/>
</dbReference>
<evidence type="ECO:0000256" key="5">
    <source>
        <dbReference type="ARBA" id="ARBA00022840"/>
    </source>
</evidence>
<evidence type="ECO:0000256" key="7">
    <source>
        <dbReference type="ARBA" id="ARBA00051744"/>
    </source>
</evidence>
<dbReference type="Proteomes" id="UP000583929">
    <property type="component" value="Unassembled WGS sequence"/>
</dbReference>
<dbReference type="Gene3D" id="3.40.50.300">
    <property type="entry name" value="P-loop containing nucleotide triphosphate hydrolases"/>
    <property type="match status" value="1"/>
</dbReference>
<dbReference type="GO" id="GO:0005739">
    <property type="term" value="C:mitochondrion"/>
    <property type="evidence" value="ECO:0007669"/>
    <property type="project" value="TreeGrafter"/>
</dbReference>
<dbReference type="Gene3D" id="1.10.287.890">
    <property type="entry name" value="Crystal structure of tRNA isopentenylpyrophosphate transferase (bh2366) domain"/>
    <property type="match status" value="1"/>
</dbReference>
<dbReference type="InterPro" id="IPR039657">
    <property type="entry name" value="Dimethylallyltransferase"/>
</dbReference>
<dbReference type="PANTHER" id="PTHR11088">
    <property type="entry name" value="TRNA DIMETHYLALLYLTRANSFERASE"/>
    <property type="match status" value="1"/>
</dbReference>
<dbReference type="AlphaFoldDB" id="A0A7J6EKB6"/>
<dbReference type="PANTHER" id="PTHR11088:SF74">
    <property type="entry name" value="ADENYLATE ISOPENTENYLTRANSFERASE 5, CHLOROPLASTIC"/>
    <property type="match status" value="1"/>
</dbReference>
<evidence type="ECO:0000256" key="10">
    <source>
        <dbReference type="ARBA" id="ARBA00066838"/>
    </source>
</evidence>
<sequence>MKLYMTAAPCKQVHQVQVQPLVNFQGGSINQVGINVDTFFRRKDKVVFVVGATGTGKSRLAIDLATRFPAEIINSDKMQVYRDLEITTNKVTEDECRGVPHHLLGNVADPQSNFSAADFCHHASSAIESILSRDRLPIIAGGSNSFIDALINDHHNHRRPQFRLRYDICVLWVDLSLPVLHGFVSERVDRMVANGLVGEVRRIFDPTADYSRGIRRAIGVPELDKYFRAELRGDSEKNKARLLRYAIDEIKKNTCVLACRQLQKINRFHENWRWNTHRLEATEAFLKRGQGLEAGDAWEKLVAGPATMIVDDFLYSEGLASMVPNDAVLTTAPVSLASVVAAVTR</sequence>
<keyword evidence="4" id="KW-0547">Nucleotide-binding</keyword>
<evidence type="ECO:0000313" key="15">
    <source>
        <dbReference type="Proteomes" id="UP000583929"/>
    </source>
</evidence>
<dbReference type="SUPFAM" id="SSF52540">
    <property type="entry name" value="P-loop containing nucleoside triphosphate hydrolases"/>
    <property type="match status" value="1"/>
</dbReference>
<dbReference type="EMBL" id="JAATIQ010000131">
    <property type="protein sequence ID" value="KAF4378837.1"/>
    <property type="molecule type" value="Genomic_DNA"/>
</dbReference>
<comment type="catalytic activity">
    <reaction evidence="8">
        <text>dimethylallyl diphosphate + ADP = N(6)-(dimethylallyl)adenosine 5'-diphosphate + diphosphate</text>
        <dbReference type="Rhea" id="RHEA:36327"/>
        <dbReference type="ChEBI" id="CHEBI:33019"/>
        <dbReference type="ChEBI" id="CHEBI:57623"/>
        <dbReference type="ChEBI" id="CHEBI:73533"/>
        <dbReference type="ChEBI" id="CHEBI:456216"/>
        <dbReference type="EC" id="2.5.1.112"/>
    </reaction>
</comment>
<dbReference type="Pfam" id="PF01715">
    <property type="entry name" value="IPPT"/>
    <property type="match status" value="2"/>
</dbReference>
<dbReference type="GO" id="GO:0006400">
    <property type="term" value="P:tRNA modification"/>
    <property type="evidence" value="ECO:0007669"/>
    <property type="project" value="TreeGrafter"/>
</dbReference>
<dbReference type="EC" id="2.5.1.112" evidence="10"/>
<dbReference type="GO" id="GO:0009824">
    <property type="term" value="F:AMP dimethylallyltransferase activity"/>
    <property type="evidence" value="ECO:0007669"/>
    <property type="project" value="UniProtKB-ARBA"/>
</dbReference>
<keyword evidence="5" id="KW-0067">ATP-binding</keyword>